<accession>A0ABQ0QR52</accession>
<evidence type="ECO:0000256" key="1">
    <source>
        <dbReference type="ARBA" id="ARBA00009156"/>
    </source>
</evidence>
<feature type="site" description="Important for activity" evidence="8">
    <location>
        <position position="15"/>
    </location>
</feature>
<comment type="similarity">
    <text evidence="1 8 9">Belongs to the FGGY kinase family.</text>
</comment>
<evidence type="ECO:0000313" key="14">
    <source>
        <dbReference type="Proteomes" id="UP001062632"/>
    </source>
</evidence>
<evidence type="ECO:0000256" key="8">
    <source>
        <dbReference type="HAMAP-Rule" id="MF_02220"/>
    </source>
</evidence>
<dbReference type="HAMAP" id="MF_02220">
    <property type="entry name" value="XylB"/>
    <property type="match status" value="1"/>
</dbReference>
<feature type="domain" description="Carbohydrate kinase FGGY N-terminal" evidence="11">
    <location>
        <begin position="10"/>
        <end position="252"/>
    </location>
</feature>
<dbReference type="PROSITE" id="PS00933">
    <property type="entry name" value="FGGY_KINASES_1"/>
    <property type="match status" value="1"/>
</dbReference>
<feature type="domain" description="Carbohydrate kinase FGGY C-terminal" evidence="12">
    <location>
        <begin position="262"/>
        <end position="446"/>
    </location>
</feature>
<name>A0ABQ0QR52_9PROT</name>
<evidence type="ECO:0000256" key="10">
    <source>
        <dbReference type="RuleBase" id="RU364073"/>
    </source>
</evidence>
<dbReference type="SUPFAM" id="SSF53067">
    <property type="entry name" value="Actin-like ATPase domain"/>
    <property type="match status" value="2"/>
</dbReference>
<dbReference type="CDD" id="cd07808">
    <property type="entry name" value="ASKHA_NBD_FGGY_EcXK-like"/>
    <property type="match status" value="1"/>
</dbReference>
<dbReference type="InterPro" id="IPR006000">
    <property type="entry name" value="Xylulokinase"/>
</dbReference>
<evidence type="ECO:0000313" key="13">
    <source>
        <dbReference type="EMBL" id="GBR53868.1"/>
    </source>
</evidence>
<reference evidence="13 14" key="1">
    <citation type="submission" date="2013-04" db="EMBL/GenBank/DDBJ databases">
        <title>The genome sequencing project of 58 acetic acid bacteria.</title>
        <authorList>
            <person name="Okamoto-Kainuma A."/>
            <person name="Ishikawa M."/>
            <person name="Umino S."/>
            <person name="Koizumi Y."/>
            <person name="Shiwa Y."/>
            <person name="Yoshikawa H."/>
            <person name="Matsutani M."/>
            <person name="Matsushita K."/>
        </authorList>
    </citation>
    <scope>NUCLEOTIDE SEQUENCE [LARGE SCALE GENOMIC DNA]</scope>
    <source>
        <strain evidence="13 14">NBRC 106555</strain>
    </source>
</reference>
<keyword evidence="6 8" id="KW-0067">ATP-binding</keyword>
<dbReference type="Gene3D" id="3.30.420.40">
    <property type="match status" value="2"/>
</dbReference>
<dbReference type="NCBIfam" id="TIGR01312">
    <property type="entry name" value="XylB"/>
    <property type="match status" value="1"/>
</dbReference>
<dbReference type="InterPro" id="IPR018485">
    <property type="entry name" value="FGGY_C"/>
</dbReference>
<dbReference type="InterPro" id="IPR018483">
    <property type="entry name" value="Carb_kinase_FGGY_CS"/>
</dbReference>
<dbReference type="EMBL" id="BAQC01000038">
    <property type="protein sequence ID" value="GBR53868.1"/>
    <property type="molecule type" value="Genomic_DNA"/>
</dbReference>
<evidence type="ECO:0000256" key="9">
    <source>
        <dbReference type="RuleBase" id="RU003733"/>
    </source>
</evidence>
<evidence type="ECO:0000256" key="7">
    <source>
        <dbReference type="ARBA" id="ARBA00023277"/>
    </source>
</evidence>
<dbReference type="InterPro" id="IPR000577">
    <property type="entry name" value="Carb_kinase_FGGY"/>
</dbReference>
<dbReference type="PIRSF" id="PIRSF000538">
    <property type="entry name" value="GlpK"/>
    <property type="match status" value="1"/>
</dbReference>
<evidence type="ECO:0000259" key="11">
    <source>
        <dbReference type="Pfam" id="PF00370"/>
    </source>
</evidence>
<sequence>MNAETGSTHMYIGIDAGTSGLKAILVDENQNILADQTVPLTVQSPQTGWSEQDPEQWWAALLEALDGLQAASPEAMADVKAIGLSGQQHGAVLLGAADEVLRPCILWNDVRSDEECKEFEELFPQSRAVCGNIAMPGFTAPKVLWVRKHEPDIFKKIHSVLLPKAWLRLKLCGEKIEDMSDASGTLWLDVGQREWSDEALKATGLTRDAMPRLCEGTDIAGQLLPALAKRWGIKHQPIIAGSAGDNAASAIGLGAVHTGNAFLSLGTSGVLWCTTDCFRPNTDSAIHAMCHALPQSWHQMGVTLSAASSLSWWAEINHCDVSTLLDELPEQVVRPSRALFLPYLNGERTPYNDGRVRGAFFGLDRSLSRQELTQAVLEGVAHSFRDALDGLKEAGSVIRSADVIGGGSRSRLWVSILASVLNLPLHRLAHGEQGGAFGAARLARLALSSEDVENVCTPPERSETISPIPELVEAYTHAQERYRFAYPLLAKITTAGHGVPHHAGPHGHHYGYDH</sequence>
<organism evidence="13 14">
    <name type="scientific">Neokomagataea thailandica NBRC 106555</name>
    <dbReference type="NCBI Taxonomy" id="1223520"/>
    <lineage>
        <taxon>Bacteria</taxon>
        <taxon>Pseudomonadati</taxon>
        <taxon>Pseudomonadota</taxon>
        <taxon>Alphaproteobacteria</taxon>
        <taxon>Acetobacterales</taxon>
        <taxon>Acetobacteraceae</taxon>
        <taxon>Neokomagataea</taxon>
    </lineage>
</organism>
<dbReference type="InterPro" id="IPR018484">
    <property type="entry name" value="FGGY_N"/>
</dbReference>
<dbReference type="Proteomes" id="UP001062632">
    <property type="component" value="Unassembled WGS sequence"/>
</dbReference>
<dbReference type="InterPro" id="IPR050406">
    <property type="entry name" value="FGGY_Carb_Kinase"/>
</dbReference>
<gene>
    <name evidence="8 10" type="primary">xylB</name>
    <name evidence="13" type="ORF">AA106555_1472</name>
</gene>
<keyword evidence="5 8" id="KW-0418">Kinase</keyword>
<evidence type="ECO:0000256" key="3">
    <source>
        <dbReference type="ARBA" id="ARBA00022679"/>
    </source>
</evidence>
<dbReference type="PANTHER" id="PTHR43095:SF6">
    <property type="entry name" value="XYLULOSE KINASE"/>
    <property type="match status" value="1"/>
</dbReference>
<comment type="caution">
    <text evidence="13">The sequence shown here is derived from an EMBL/GenBank/DDBJ whole genome shotgun (WGS) entry which is preliminary data.</text>
</comment>
<dbReference type="EC" id="2.7.1.17" evidence="8 10"/>
<proteinExistence type="inferred from homology"/>
<evidence type="ECO:0000256" key="4">
    <source>
        <dbReference type="ARBA" id="ARBA00022741"/>
    </source>
</evidence>
<evidence type="ECO:0000256" key="2">
    <source>
        <dbReference type="ARBA" id="ARBA00022629"/>
    </source>
</evidence>
<keyword evidence="2 8" id="KW-0859">Xylose metabolism</keyword>
<dbReference type="GO" id="GO:0016301">
    <property type="term" value="F:kinase activity"/>
    <property type="evidence" value="ECO:0007669"/>
    <property type="project" value="UniProtKB-KW"/>
</dbReference>
<keyword evidence="3 8" id="KW-0808">Transferase</keyword>
<dbReference type="Pfam" id="PF00370">
    <property type="entry name" value="FGGY_N"/>
    <property type="match status" value="1"/>
</dbReference>
<comment type="catalytic activity">
    <reaction evidence="8 10">
        <text>D-xylulose + ATP = D-xylulose 5-phosphate + ADP + H(+)</text>
        <dbReference type="Rhea" id="RHEA:10964"/>
        <dbReference type="ChEBI" id="CHEBI:15378"/>
        <dbReference type="ChEBI" id="CHEBI:17140"/>
        <dbReference type="ChEBI" id="CHEBI:30616"/>
        <dbReference type="ChEBI" id="CHEBI:57737"/>
        <dbReference type="ChEBI" id="CHEBI:456216"/>
        <dbReference type="EC" id="2.7.1.17"/>
    </reaction>
</comment>
<feature type="active site" description="Proton acceptor" evidence="8">
    <location>
        <position position="245"/>
    </location>
</feature>
<dbReference type="PANTHER" id="PTHR43095">
    <property type="entry name" value="SUGAR KINASE"/>
    <property type="match status" value="1"/>
</dbReference>
<dbReference type="InterPro" id="IPR043129">
    <property type="entry name" value="ATPase_NBD"/>
</dbReference>
<evidence type="ECO:0000256" key="5">
    <source>
        <dbReference type="ARBA" id="ARBA00022777"/>
    </source>
</evidence>
<protein>
    <recommendedName>
        <fullName evidence="8 10">Xylulose kinase</fullName>
        <shortName evidence="8 10">Xylulokinase</shortName>
        <ecNumber evidence="8 10">2.7.1.17</ecNumber>
    </recommendedName>
</protein>
<evidence type="ECO:0000259" key="12">
    <source>
        <dbReference type="Pfam" id="PF02782"/>
    </source>
</evidence>
<keyword evidence="4 8" id="KW-0547">Nucleotide-binding</keyword>
<comment type="function">
    <text evidence="8">Catalyzes the phosphorylation of D-xylulose to D-xylulose 5-phosphate.</text>
</comment>
<keyword evidence="7 8" id="KW-0119">Carbohydrate metabolism</keyword>
<dbReference type="Pfam" id="PF02782">
    <property type="entry name" value="FGGY_C"/>
    <property type="match status" value="1"/>
</dbReference>
<evidence type="ECO:0000256" key="6">
    <source>
        <dbReference type="ARBA" id="ARBA00022840"/>
    </source>
</evidence>
<keyword evidence="14" id="KW-1185">Reference proteome</keyword>
<feature type="binding site" evidence="8">
    <location>
        <begin position="88"/>
        <end position="89"/>
    </location>
    <ligand>
        <name>substrate</name>
    </ligand>
</feature>
<dbReference type="PROSITE" id="PS00445">
    <property type="entry name" value="FGGY_KINASES_2"/>
    <property type="match status" value="1"/>
</dbReference>